<keyword evidence="2" id="KW-1185">Reference proteome</keyword>
<sequence>MPPCQGWPATARGEVYCQLRAQRAGDGGAAAQVAQAAGGVPAADEHGGRLAQSAGHAADEDVVAAVQLVFEPPLALGR</sequence>
<protein>
    <submittedName>
        <fullName evidence="1">Uncharacterized protein</fullName>
    </submittedName>
</protein>
<dbReference type="EMBL" id="BAAASL010000015">
    <property type="protein sequence ID" value="GAA2720295.1"/>
    <property type="molecule type" value="Genomic_DNA"/>
</dbReference>
<proteinExistence type="predicted"/>
<accession>A0ABP6GEP7</accession>
<evidence type="ECO:0000313" key="2">
    <source>
        <dbReference type="Proteomes" id="UP001500886"/>
    </source>
</evidence>
<name>A0ABP6GEP7_9ACTN</name>
<reference evidence="2" key="1">
    <citation type="journal article" date="2019" name="Int. J. Syst. Evol. Microbiol.">
        <title>The Global Catalogue of Microorganisms (GCM) 10K type strain sequencing project: providing services to taxonomists for standard genome sequencing and annotation.</title>
        <authorList>
            <consortium name="The Broad Institute Genomics Platform"/>
            <consortium name="The Broad Institute Genome Sequencing Center for Infectious Disease"/>
            <person name="Wu L."/>
            <person name="Ma J."/>
        </authorList>
    </citation>
    <scope>NUCLEOTIDE SEQUENCE [LARGE SCALE GENOMIC DNA]</scope>
    <source>
        <strain evidence="2">JCM 4542</strain>
    </source>
</reference>
<dbReference type="Proteomes" id="UP001500886">
    <property type="component" value="Unassembled WGS sequence"/>
</dbReference>
<evidence type="ECO:0000313" key="1">
    <source>
        <dbReference type="EMBL" id="GAA2720295.1"/>
    </source>
</evidence>
<organism evidence="1 2">
    <name type="scientific">Streptomyces luteosporeus</name>
    <dbReference type="NCBI Taxonomy" id="173856"/>
    <lineage>
        <taxon>Bacteria</taxon>
        <taxon>Bacillati</taxon>
        <taxon>Actinomycetota</taxon>
        <taxon>Actinomycetes</taxon>
        <taxon>Kitasatosporales</taxon>
        <taxon>Streptomycetaceae</taxon>
        <taxon>Streptomyces</taxon>
    </lineage>
</organism>
<comment type="caution">
    <text evidence="1">The sequence shown here is derived from an EMBL/GenBank/DDBJ whole genome shotgun (WGS) entry which is preliminary data.</text>
</comment>
<gene>
    <name evidence="1" type="ORF">GCM10010315_40330</name>
</gene>